<dbReference type="HOGENOM" id="CLU_2850973_0_0_1"/>
<name>A0A075AZF8_ROZAC</name>
<organism evidence="1 2">
    <name type="scientific">Rozella allomycis (strain CSF55)</name>
    <dbReference type="NCBI Taxonomy" id="988480"/>
    <lineage>
        <taxon>Eukaryota</taxon>
        <taxon>Fungi</taxon>
        <taxon>Fungi incertae sedis</taxon>
        <taxon>Cryptomycota</taxon>
        <taxon>Cryptomycota incertae sedis</taxon>
        <taxon>Rozella</taxon>
    </lineage>
</organism>
<sequence>MLARIFTKPFAKPAFEKLREQLGVRKNDLNRSQGENKFQATEATKNVALQQQRVKQKILESSHTK</sequence>
<dbReference type="AlphaFoldDB" id="A0A075AZF8"/>
<gene>
    <name evidence="1" type="ORF">O9G_005863</name>
</gene>
<keyword evidence="2" id="KW-1185">Reference proteome</keyword>
<accession>A0A075AZF8</accession>
<protein>
    <submittedName>
        <fullName evidence="1">Uncharacterized protein</fullName>
    </submittedName>
</protein>
<dbReference type="Proteomes" id="UP000030755">
    <property type="component" value="Unassembled WGS sequence"/>
</dbReference>
<evidence type="ECO:0000313" key="1">
    <source>
        <dbReference type="EMBL" id="EPZ35617.1"/>
    </source>
</evidence>
<proteinExistence type="predicted"/>
<reference evidence="1 2" key="1">
    <citation type="journal article" date="2013" name="Curr. Biol.">
        <title>Shared signatures of parasitism and phylogenomics unite Cryptomycota and microsporidia.</title>
        <authorList>
            <person name="James T.Y."/>
            <person name="Pelin A."/>
            <person name="Bonen L."/>
            <person name="Ahrendt S."/>
            <person name="Sain D."/>
            <person name="Corradi N."/>
            <person name="Stajich J.E."/>
        </authorList>
    </citation>
    <scope>NUCLEOTIDE SEQUENCE [LARGE SCALE GENOMIC DNA]</scope>
    <source>
        <strain evidence="1 2">CSF55</strain>
    </source>
</reference>
<evidence type="ECO:0000313" key="2">
    <source>
        <dbReference type="Proteomes" id="UP000030755"/>
    </source>
</evidence>
<dbReference type="EMBL" id="KE560791">
    <property type="protein sequence ID" value="EPZ35617.1"/>
    <property type="molecule type" value="Genomic_DNA"/>
</dbReference>